<dbReference type="Gene3D" id="3.60.10.10">
    <property type="entry name" value="Endonuclease/exonuclease/phosphatase"/>
    <property type="match status" value="1"/>
</dbReference>
<feature type="domain" description="Endonuclease/exonuclease/phosphatase" evidence="1">
    <location>
        <begin position="48"/>
        <end position="181"/>
    </location>
</feature>
<name>A0ABU0GE79_9HYPH</name>
<dbReference type="Pfam" id="PF03372">
    <property type="entry name" value="Exo_endo_phos"/>
    <property type="match status" value="1"/>
</dbReference>
<dbReference type="SUPFAM" id="SSF56219">
    <property type="entry name" value="DNase I-like"/>
    <property type="match status" value="1"/>
</dbReference>
<dbReference type="InterPro" id="IPR005135">
    <property type="entry name" value="Endo/exonuclease/phosphatase"/>
</dbReference>
<sequence length="190" mass="20748">MKGRKVYAFNLHLTDFPYQPYQLLNIEYGTAPFLKTAAEAQAAAKAARGPALDLFFSDLKQADGADAAFVFGDFNEPSHLDWTEAAAKAGRHPLAVSYPSAQRIEVEGGFTDLFRAAFPDPVAKPGFTWTPTSEPTVKDDHHDRIDYTLGRGKNLKVVKAGIVGEKAPEADVVVTPWPSDHRASMAVVQF</sequence>
<dbReference type="EMBL" id="JAUSUW010000014">
    <property type="protein sequence ID" value="MDQ0422905.1"/>
    <property type="molecule type" value="Genomic_DNA"/>
</dbReference>
<evidence type="ECO:0000259" key="1">
    <source>
        <dbReference type="Pfam" id="PF03372"/>
    </source>
</evidence>
<dbReference type="PANTHER" id="PTHR41349">
    <property type="match status" value="1"/>
</dbReference>
<keyword evidence="2" id="KW-0378">Hydrolase</keyword>
<keyword evidence="3" id="KW-1185">Reference proteome</keyword>
<keyword evidence="2" id="KW-0540">Nuclease</keyword>
<dbReference type="GO" id="GO:0004527">
    <property type="term" value="F:exonuclease activity"/>
    <property type="evidence" value="ECO:0007669"/>
    <property type="project" value="UniProtKB-KW"/>
</dbReference>
<dbReference type="PANTHER" id="PTHR41349:SF1">
    <property type="entry name" value="PROTEIN CBG08683"/>
    <property type="match status" value="1"/>
</dbReference>
<comment type="caution">
    <text evidence="2">The sequence shown here is derived from an EMBL/GenBank/DDBJ whole genome shotgun (WGS) entry which is preliminary data.</text>
</comment>
<dbReference type="InterPro" id="IPR036691">
    <property type="entry name" value="Endo/exonu/phosph_ase_sf"/>
</dbReference>
<reference evidence="2 3" key="1">
    <citation type="submission" date="2023-07" db="EMBL/GenBank/DDBJ databases">
        <title>Genomic Encyclopedia of Type Strains, Phase IV (KMG-IV): sequencing the most valuable type-strain genomes for metagenomic binning, comparative biology and taxonomic classification.</title>
        <authorList>
            <person name="Goeker M."/>
        </authorList>
    </citation>
    <scope>NUCLEOTIDE SEQUENCE [LARGE SCALE GENOMIC DNA]</scope>
    <source>
        <strain evidence="2 3">DSM 1111</strain>
    </source>
</reference>
<protein>
    <submittedName>
        <fullName evidence="2">Exonuclease III</fullName>
    </submittedName>
</protein>
<accession>A0ABU0GE79</accession>
<proteinExistence type="predicted"/>
<evidence type="ECO:0000313" key="3">
    <source>
        <dbReference type="Proteomes" id="UP001238496"/>
    </source>
</evidence>
<dbReference type="RefSeq" id="WP_307376059.1">
    <property type="nucleotide sequence ID" value="NZ_JAUSUW010000014.1"/>
</dbReference>
<dbReference type="Proteomes" id="UP001238496">
    <property type="component" value="Unassembled WGS sequence"/>
</dbReference>
<keyword evidence="2" id="KW-0269">Exonuclease</keyword>
<gene>
    <name evidence="2" type="ORF">J2045_003955</name>
</gene>
<organism evidence="2 3">
    <name type="scientific">Peteryoungia aggregata LMG 23059</name>
    <dbReference type="NCBI Taxonomy" id="1368425"/>
    <lineage>
        <taxon>Bacteria</taxon>
        <taxon>Pseudomonadati</taxon>
        <taxon>Pseudomonadota</taxon>
        <taxon>Alphaproteobacteria</taxon>
        <taxon>Hyphomicrobiales</taxon>
        <taxon>Rhizobiaceae</taxon>
        <taxon>Peteryoungia</taxon>
    </lineage>
</organism>
<evidence type="ECO:0000313" key="2">
    <source>
        <dbReference type="EMBL" id="MDQ0422905.1"/>
    </source>
</evidence>